<feature type="coiled-coil region" evidence="1">
    <location>
        <begin position="50"/>
        <end position="100"/>
    </location>
</feature>
<evidence type="ECO:0000259" key="4">
    <source>
        <dbReference type="Pfam" id="PF13358"/>
    </source>
</evidence>
<dbReference type="GO" id="GO:0003676">
    <property type="term" value="F:nucleic acid binding"/>
    <property type="evidence" value="ECO:0007669"/>
    <property type="project" value="InterPro"/>
</dbReference>
<evidence type="ECO:0000259" key="3">
    <source>
        <dbReference type="Pfam" id="PF04212"/>
    </source>
</evidence>
<dbReference type="OrthoDB" id="2245455at2759"/>
<dbReference type="EMBL" id="JAANIT010000628">
    <property type="protein sequence ID" value="KAG1545828.1"/>
    <property type="molecule type" value="Genomic_DNA"/>
</dbReference>
<sequence>MSVDSSILPITHSFCQQETKQASKIILRSALQKANAAVQCDSTNDVPGAIHAYKEAIELLDRALNLVEKENDKRRLQEIHNSYSERIRLLTLANEEEEDEEDWLLRPDFQKASLRKITSTEFRNGEMITPFILQPSKSTPSALQLQTNLDGQEFDLDRQVETKHVPSLTLPSLKKEEVIQTYRARTSSLPRIPRSSSMSTVETLDEEQEIRHPIRKKTVDRLSMEDIVERKISAYEQSNTSPSFGYFLKDQTKDKDDLREHQNLTLILALEKSMRQGAYITKRLYIPKSLWQQTNVKIPHADTKVSVCDTLRSDITRLESWTYLDDLRSSLKLLEHVETSVETLKNSLSKKLRKEGPDRSLDNSSQTNNNSNSSFQSNNNTITETGRKASQSFMSWGTRLSKSVERMNAFGLSKGEDSYKQYVEALEKLFYQVHILENWSSYYREGKRKSSSPQYDTIITKLDNICDIINTVVGGFVIRDITILLAKWLKRDELIRTGNVPETRIVNDVRGIVTGHHINFVKSTLDVLNNDEKFQGHCIVTDNVPIHNSKDIECYITSHSYGCIYLPPYSPELNPIEQFWSVVKSKLKREKLLEKETISSRIKEACNSVLLSDL</sequence>
<dbReference type="AlphaFoldDB" id="A0A9P7CBY0"/>
<accession>A0A9P7CBY0</accession>
<reference evidence="5" key="1">
    <citation type="journal article" date="2020" name="Microb. Genom.">
        <title>Genetic diversity of clinical and environmental Mucorales isolates obtained from an investigation of mucormycosis cases among solid organ transplant recipients.</title>
        <authorList>
            <person name="Nguyen M.H."/>
            <person name="Kaul D."/>
            <person name="Muto C."/>
            <person name="Cheng S.J."/>
            <person name="Richter R.A."/>
            <person name="Bruno V.M."/>
            <person name="Liu G."/>
            <person name="Beyhan S."/>
            <person name="Sundermann A.J."/>
            <person name="Mounaud S."/>
            <person name="Pasculle A.W."/>
            <person name="Nierman W.C."/>
            <person name="Driscoll E."/>
            <person name="Cumbie R."/>
            <person name="Clancy C.J."/>
            <person name="Dupont C.L."/>
        </authorList>
    </citation>
    <scope>NUCLEOTIDE SEQUENCE</scope>
    <source>
        <strain evidence="5">GL16</strain>
    </source>
</reference>
<gene>
    <name evidence="5" type="ORF">G6F51_005237</name>
</gene>
<dbReference type="Gene3D" id="3.30.420.10">
    <property type="entry name" value="Ribonuclease H-like superfamily/Ribonuclease H"/>
    <property type="match status" value="1"/>
</dbReference>
<dbReference type="PANTHER" id="PTHR37327:SF1">
    <property type="entry name" value="MICROTUBULE INTERACTING AND TRANSPORT DOMAIN-CONTAINING PROTEIN"/>
    <property type="match status" value="1"/>
</dbReference>
<comment type="caution">
    <text evidence="5">The sequence shown here is derived from an EMBL/GenBank/DDBJ whole genome shotgun (WGS) entry which is preliminary data.</text>
</comment>
<keyword evidence="1" id="KW-0175">Coiled coil</keyword>
<feature type="compositionally biased region" description="Low complexity" evidence="2">
    <location>
        <begin position="363"/>
        <end position="381"/>
    </location>
</feature>
<feature type="region of interest" description="Disordered" evidence="2">
    <location>
        <begin position="345"/>
        <end position="382"/>
    </location>
</feature>
<evidence type="ECO:0000256" key="1">
    <source>
        <dbReference type="SAM" id="Coils"/>
    </source>
</evidence>
<dbReference type="PANTHER" id="PTHR37327">
    <property type="entry name" value="CHROMOSOME 1, WHOLE GENOME SHOTGUN SEQUENCE"/>
    <property type="match status" value="1"/>
</dbReference>
<dbReference type="InterPro" id="IPR036397">
    <property type="entry name" value="RNaseH_sf"/>
</dbReference>
<evidence type="ECO:0000313" key="5">
    <source>
        <dbReference type="EMBL" id="KAG1545828.1"/>
    </source>
</evidence>
<feature type="domain" description="Tc1-like transposase DDE" evidence="4">
    <location>
        <begin position="530"/>
        <end position="596"/>
    </location>
</feature>
<evidence type="ECO:0008006" key="7">
    <source>
        <dbReference type="Google" id="ProtNLM"/>
    </source>
</evidence>
<protein>
    <recommendedName>
        <fullName evidence="7">MIT domain-containing protein</fullName>
    </recommendedName>
</protein>
<name>A0A9P7CBY0_RHIOR</name>
<evidence type="ECO:0000256" key="2">
    <source>
        <dbReference type="SAM" id="MobiDB-lite"/>
    </source>
</evidence>
<dbReference type="Pfam" id="PF13358">
    <property type="entry name" value="DDE_3"/>
    <property type="match status" value="1"/>
</dbReference>
<dbReference type="Pfam" id="PF04212">
    <property type="entry name" value="MIT"/>
    <property type="match status" value="1"/>
</dbReference>
<organism evidence="5 6">
    <name type="scientific">Rhizopus oryzae</name>
    <name type="common">Mucormycosis agent</name>
    <name type="synonym">Rhizopus arrhizus var. delemar</name>
    <dbReference type="NCBI Taxonomy" id="64495"/>
    <lineage>
        <taxon>Eukaryota</taxon>
        <taxon>Fungi</taxon>
        <taxon>Fungi incertae sedis</taxon>
        <taxon>Mucoromycota</taxon>
        <taxon>Mucoromycotina</taxon>
        <taxon>Mucoromycetes</taxon>
        <taxon>Mucorales</taxon>
        <taxon>Mucorineae</taxon>
        <taxon>Rhizopodaceae</taxon>
        <taxon>Rhizopus</taxon>
    </lineage>
</organism>
<dbReference type="Gene3D" id="1.20.58.80">
    <property type="entry name" value="Phosphotransferase system, lactose/cellobiose-type IIA subunit"/>
    <property type="match status" value="1"/>
</dbReference>
<dbReference type="InterPro" id="IPR036181">
    <property type="entry name" value="MIT_dom_sf"/>
</dbReference>
<dbReference type="SUPFAM" id="SSF116846">
    <property type="entry name" value="MIT domain"/>
    <property type="match status" value="1"/>
</dbReference>
<dbReference type="InterPro" id="IPR007330">
    <property type="entry name" value="MIT_dom"/>
</dbReference>
<dbReference type="Proteomes" id="UP000717996">
    <property type="component" value="Unassembled WGS sequence"/>
</dbReference>
<feature type="domain" description="MIT" evidence="3">
    <location>
        <begin position="27"/>
        <end position="88"/>
    </location>
</feature>
<proteinExistence type="predicted"/>
<evidence type="ECO:0000313" key="6">
    <source>
        <dbReference type="Proteomes" id="UP000717996"/>
    </source>
</evidence>
<dbReference type="InterPro" id="IPR038717">
    <property type="entry name" value="Tc1-like_DDE_dom"/>
</dbReference>